<accession>A0ABW0KU94</accession>
<comment type="caution">
    <text evidence="1">The sequence shown here is derived from an EMBL/GenBank/DDBJ whole genome shotgun (WGS) entry which is preliminary data.</text>
</comment>
<proteinExistence type="predicted"/>
<evidence type="ECO:0000313" key="2">
    <source>
        <dbReference type="Proteomes" id="UP001596052"/>
    </source>
</evidence>
<reference evidence="2" key="1">
    <citation type="journal article" date="2019" name="Int. J. Syst. Evol. Microbiol.">
        <title>The Global Catalogue of Microorganisms (GCM) 10K type strain sequencing project: providing services to taxonomists for standard genome sequencing and annotation.</title>
        <authorList>
            <consortium name="The Broad Institute Genomics Platform"/>
            <consortium name="The Broad Institute Genome Sequencing Center for Infectious Disease"/>
            <person name="Wu L."/>
            <person name="Ma J."/>
        </authorList>
    </citation>
    <scope>NUCLEOTIDE SEQUENCE [LARGE SCALE GENOMIC DNA]</scope>
    <source>
        <strain evidence="2">CGMCC 4.1469</strain>
    </source>
</reference>
<keyword evidence="2" id="KW-1185">Reference proteome</keyword>
<protein>
    <submittedName>
        <fullName evidence="1">Uncharacterized protein</fullName>
    </submittedName>
</protein>
<gene>
    <name evidence="1" type="ORF">ACFQDI_18125</name>
</gene>
<name>A0ABW0KU94_9BACT</name>
<dbReference type="Proteomes" id="UP001596052">
    <property type="component" value="Unassembled WGS sequence"/>
</dbReference>
<evidence type="ECO:0000313" key="1">
    <source>
        <dbReference type="EMBL" id="MFC5456790.1"/>
    </source>
</evidence>
<dbReference type="RefSeq" id="WP_377169399.1">
    <property type="nucleotide sequence ID" value="NZ_JBHSMQ010000007.1"/>
</dbReference>
<dbReference type="EMBL" id="JBHSMQ010000007">
    <property type="protein sequence ID" value="MFC5456790.1"/>
    <property type="molecule type" value="Genomic_DNA"/>
</dbReference>
<sequence length="160" mass="18078">MMNEIPSRSTLLTRMSAGFMVALLVFLSSCMQEQHADPGSTFHKGLQRDAWRTLASYDEALLKHRETFRREVPAAYWDPGIQKLQPLKVYTHRGNLVVVQCATAETEHGKYIGLPVAPFHPKAAWFSRKHAVDGFVFRPAAGTGVFNYARTLPAVPHYHR</sequence>
<organism evidence="1 2">
    <name type="scientific">Prosthecobacter fluviatilis</name>
    <dbReference type="NCBI Taxonomy" id="445931"/>
    <lineage>
        <taxon>Bacteria</taxon>
        <taxon>Pseudomonadati</taxon>
        <taxon>Verrucomicrobiota</taxon>
        <taxon>Verrucomicrobiia</taxon>
        <taxon>Verrucomicrobiales</taxon>
        <taxon>Verrucomicrobiaceae</taxon>
        <taxon>Prosthecobacter</taxon>
    </lineage>
</organism>